<dbReference type="EMBL" id="CP032694">
    <property type="protein sequence ID" value="AYG60077.1"/>
    <property type="molecule type" value="Genomic_DNA"/>
</dbReference>
<keyword evidence="1" id="KW-1133">Transmembrane helix</keyword>
<protein>
    <submittedName>
        <fullName evidence="4">DUF1449 family protein</fullName>
    </submittedName>
</protein>
<dbReference type="InterPro" id="IPR048376">
    <property type="entry name" value="YqiJ_N"/>
</dbReference>
<keyword evidence="5" id="KW-1185">Reference proteome</keyword>
<sequence>MHLFFAPECGPFAIAAMILVGLTAIEILSMLLGFSLSELIGKPHFESHDGFVAGLLSWINVGGVPLLILIMLVLGTFAVTGFAIQAVADIAWAPLPAIVAVPPAALLAIPLVRGSTRTVARLVPRDETYAVDAGDFVGCTAEVTIGPLDQGLPGRVCVKDAHGNWHQLRAGAAKGEGPLAVGSKVLLVDRKADIFIAVPAPSDLIGSDDQSSTEQH</sequence>
<dbReference type="InterPro" id="IPR010840">
    <property type="entry name" value="YqiJ_OB"/>
</dbReference>
<dbReference type="RefSeq" id="WP_120705072.1">
    <property type="nucleotide sequence ID" value="NZ_CP032694.1"/>
</dbReference>
<feature type="transmembrane region" description="Helical" evidence="1">
    <location>
        <begin position="90"/>
        <end position="112"/>
    </location>
</feature>
<dbReference type="Proteomes" id="UP000282195">
    <property type="component" value="Chromosome"/>
</dbReference>
<gene>
    <name evidence="4" type="ORF">CCGE525_15595</name>
</gene>
<dbReference type="Pfam" id="PF21001">
    <property type="entry name" value="YqiJ_N"/>
    <property type="match status" value="1"/>
</dbReference>
<reference evidence="4 5" key="1">
    <citation type="submission" date="2018-10" db="EMBL/GenBank/DDBJ databases">
        <title>Rhizobium etli, R. leguminosarum and a new Rhizobium genospecies from Phaseolus dumosus.</title>
        <authorList>
            <person name="Ramirez-Puebla S.T."/>
            <person name="Rogel-Hernandez M.A."/>
            <person name="Guerrero G."/>
            <person name="Ormeno-Orrillo E."/>
            <person name="Martinez-Romero J.C."/>
            <person name="Negrete-Yankelevich S."/>
            <person name="Martinez-Romero E."/>
        </authorList>
    </citation>
    <scope>NUCLEOTIDE SEQUENCE [LARGE SCALE GENOMIC DNA]</scope>
    <source>
        <strain evidence="4 5">CCGE525</strain>
    </source>
</reference>
<accession>A0A387FQW5</accession>
<dbReference type="Pfam" id="PF07290">
    <property type="entry name" value="YqiJ_OB"/>
    <property type="match status" value="1"/>
</dbReference>
<feature type="transmembrane region" description="Helical" evidence="1">
    <location>
        <begin position="12"/>
        <end position="34"/>
    </location>
</feature>
<evidence type="ECO:0000313" key="4">
    <source>
        <dbReference type="EMBL" id="AYG60077.1"/>
    </source>
</evidence>
<feature type="transmembrane region" description="Helical" evidence="1">
    <location>
        <begin position="55"/>
        <end position="84"/>
    </location>
</feature>
<evidence type="ECO:0000313" key="5">
    <source>
        <dbReference type="Proteomes" id="UP000282195"/>
    </source>
</evidence>
<dbReference type="KEGG" id="rjg:CCGE525_15595"/>
<feature type="domain" description="Inner membrane protein YqiJ OB-fold" evidence="2">
    <location>
        <begin position="136"/>
        <end position="198"/>
    </location>
</feature>
<name>A0A387FQW5_9HYPH</name>
<proteinExistence type="predicted"/>
<dbReference type="AlphaFoldDB" id="A0A387FQW5"/>
<evidence type="ECO:0000259" key="3">
    <source>
        <dbReference type="Pfam" id="PF21001"/>
    </source>
</evidence>
<evidence type="ECO:0000256" key="1">
    <source>
        <dbReference type="SAM" id="Phobius"/>
    </source>
</evidence>
<keyword evidence="1" id="KW-0472">Membrane</keyword>
<feature type="domain" description="Inner membrane protein YqiJ N-terminal" evidence="3">
    <location>
        <begin position="11"/>
        <end position="113"/>
    </location>
</feature>
<keyword evidence="1" id="KW-0812">Transmembrane</keyword>
<organism evidence="4 5">
    <name type="scientific">Rhizobium jaguaris</name>
    <dbReference type="NCBI Taxonomy" id="1312183"/>
    <lineage>
        <taxon>Bacteria</taxon>
        <taxon>Pseudomonadati</taxon>
        <taxon>Pseudomonadota</taxon>
        <taxon>Alphaproteobacteria</taxon>
        <taxon>Hyphomicrobiales</taxon>
        <taxon>Rhizobiaceae</taxon>
        <taxon>Rhizobium/Agrobacterium group</taxon>
        <taxon>Rhizobium</taxon>
    </lineage>
</organism>
<dbReference type="OrthoDB" id="5421421at2"/>
<evidence type="ECO:0000259" key="2">
    <source>
        <dbReference type="Pfam" id="PF07290"/>
    </source>
</evidence>